<dbReference type="PANTHER" id="PTHR12684">
    <property type="entry name" value="PUTATIVE PHOSPHOTRANSFERASE"/>
    <property type="match status" value="1"/>
</dbReference>
<proteinExistence type="inferred from homology"/>
<gene>
    <name evidence="5" type="primary">kptA</name>
    <name evidence="6" type="ORF">SAMN04488505_101833</name>
</gene>
<protein>
    <recommendedName>
        <fullName evidence="5">Probable RNA 2'-phosphotransferase</fullName>
        <ecNumber evidence="5">2.7.1.-</ecNumber>
    </recommendedName>
</protein>
<evidence type="ECO:0000256" key="3">
    <source>
        <dbReference type="ARBA" id="ARBA00023027"/>
    </source>
</evidence>
<dbReference type="PANTHER" id="PTHR12684:SF2">
    <property type="entry name" value="TRNA 2'-PHOSPHOTRANSFERASE 1"/>
    <property type="match status" value="1"/>
</dbReference>
<evidence type="ECO:0000256" key="1">
    <source>
        <dbReference type="ARBA" id="ARBA00009836"/>
    </source>
</evidence>
<dbReference type="EMBL" id="FOBB01000001">
    <property type="protein sequence ID" value="SEK75770.1"/>
    <property type="molecule type" value="Genomic_DNA"/>
</dbReference>
<dbReference type="GO" id="GO:0000215">
    <property type="term" value="F:tRNA 2'-phosphotransferase activity"/>
    <property type="evidence" value="ECO:0007669"/>
    <property type="project" value="TreeGrafter"/>
</dbReference>
<dbReference type="Proteomes" id="UP000198984">
    <property type="component" value="Unassembled WGS sequence"/>
</dbReference>
<evidence type="ECO:0000313" key="7">
    <source>
        <dbReference type="Proteomes" id="UP000198984"/>
    </source>
</evidence>
<dbReference type="RefSeq" id="WP_089906857.1">
    <property type="nucleotide sequence ID" value="NZ_FOBB01000001.1"/>
</dbReference>
<dbReference type="InterPro" id="IPR042081">
    <property type="entry name" value="RNA_2'-PTrans_C"/>
</dbReference>
<dbReference type="EC" id="2.7.1.-" evidence="5"/>
<evidence type="ECO:0000256" key="4">
    <source>
        <dbReference type="ARBA" id="ARBA00025212"/>
    </source>
</evidence>
<reference evidence="6 7" key="1">
    <citation type="submission" date="2016-10" db="EMBL/GenBank/DDBJ databases">
        <authorList>
            <person name="de Groot N.N."/>
        </authorList>
    </citation>
    <scope>NUCLEOTIDE SEQUENCE [LARGE SCALE GENOMIC DNA]</scope>
    <source>
        <strain evidence="6 7">DSM 21039</strain>
    </source>
</reference>
<dbReference type="NCBIfam" id="NF002014">
    <property type="entry name" value="PRK00819.1-4"/>
    <property type="match status" value="1"/>
</dbReference>
<dbReference type="Gene3D" id="3.20.170.30">
    <property type="match status" value="1"/>
</dbReference>
<evidence type="ECO:0000256" key="5">
    <source>
        <dbReference type="HAMAP-Rule" id="MF_00299"/>
    </source>
</evidence>
<dbReference type="HAMAP" id="MF_00299">
    <property type="entry name" value="KptA"/>
    <property type="match status" value="1"/>
</dbReference>
<sequence length="180" mass="20393">MDEKQIKNISKFLSLILRHSPETIGLQLDENGWADVAELITKAAAHRQVFDRATLEMVVAGNDKQRFAFNEDHTRIRANQGHSINVELNLVAQEPPEVLYHGTVAKFLNNIQQEGLLKMSRQHVHLSKERATAEKVGSRRGVPVILTVRSGQMFRDGISFYLSENGVWLTDTVPAKYIEF</sequence>
<dbReference type="Gene3D" id="1.10.10.970">
    <property type="entry name" value="RNA 2'-phosphotransferase, Tpt1/KptA family, N-terminal domain"/>
    <property type="match status" value="1"/>
</dbReference>
<dbReference type="InterPro" id="IPR002745">
    <property type="entry name" value="Ptrans_KptA/Tpt1"/>
</dbReference>
<name>A0A1H7JPB8_9BACT</name>
<dbReference type="SUPFAM" id="SSF56399">
    <property type="entry name" value="ADP-ribosylation"/>
    <property type="match status" value="1"/>
</dbReference>
<keyword evidence="7" id="KW-1185">Reference proteome</keyword>
<keyword evidence="3 5" id="KW-0520">NAD</keyword>
<dbReference type="STRING" id="573321.SAMN04488505_101833"/>
<dbReference type="InterPro" id="IPR022928">
    <property type="entry name" value="RNA_2'-PTrans_KptA"/>
</dbReference>
<keyword evidence="2 5" id="KW-0808">Transferase</keyword>
<dbReference type="InterPro" id="IPR042080">
    <property type="entry name" value="RNA_2'-PTrans_N"/>
</dbReference>
<comment type="similarity">
    <text evidence="1 5">Belongs to the KptA/TPT1 family.</text>
</comment>
<dbReference type="GO" id="GO:0003950">
    <property type="term" value="F:NAD+ poly-ADP-ribosyltransferase activity"/>
    <property type="evidence" value="ECO:0007669"/>
    <property type="project" value="InterPro"/>
</dbReference>
<dbReference type="OrthoDB" id="4537997at2"/>
<comment type="function">
    <text evidence="4 5">Removes the 2'-phosphate from RNA via an intermediate in which the phosphate is ADP-ribosylated by NAD followed by a presumed transesterification to release the RNA and generate ADP-ribose 1''-2''-cyclic phosphate (APPR&gt;P). May function as an ADP-ribosylase.</text>
</comment>
<dbReference type="Pfam" id="PF01885">
    <property type="entry name" value="PTS_2-RNA"/>
    <property type="match status" value="1"/>
</dbReference>
<organism evidence="6 7">
    <name type="scientific">Chitinophaga rupis</name>
    <dbReference type="NCBI Taxonomy" id="573321"/>
    <lineage>
        <taxon>Bacteria</taxon>
        <taxon>Pseudomonadati</taxon>
        <taxon>Bacteroidota</taxon>
        <taxon>Chitinophagia</taxon>
        <taxon>Chitinophagales</taxon>
        <taxon>Chitinophagaceae</taxon>
        <taxon>Chitinophaga</taxon>
    </lineage>
</organism>
<accession>A0A1H7JPB8</accession>
<evidence type="ECO:0000313" key="6">
    <source>
        <dbReference type="EMBL" id="SEK75770.1"/>
    </source>
</evidence>
<dbReference type="AlphaFoldDB" id="A0A1H7JPB8"/>
<evidence type="ECO:0000256" key="2">
    <source>
        <dbReference type="ARBA" id="ARBA00022679"/>
    </source>
</evidence>
<dbReference type="GO" id="GO:0006388">
    <property type="term" value="P:tRNA splicing, via endonucleolytic cleavage and ligation"/>
    <property type="evidence" value="ECO:0007669"/>
    <property type="project" value="UniProtKB-UniRule"/>
</dbReference>